<dbReference type="RefSeq" id="WP_207329740.1">
    <property type="nucleotide sequence ID" value="NZ_JAFMYW010000004.1"/>
</dbReference>
<keyword evidence="1" id="KW-0812">Transmembrane</keyword>
<dbReference type="Proteomes" id="UP000664628">
    <property type="component" value="Unassembled WGS sequence"/>
</dbReference>
<feature type="transmembrane region" description="Helical" evidence="1">
    <location>
        <begin position="49"/>
        <end position="70"/>
    </location>
</feature>
<evidence type="ECO:0000313" key="2">
    <source>
        <dbReference type="EMBL" id="MBO0949775.1"/>
    </source>
</evidence>
<evidence type="ECO:0000313" key="3">
    <source>
        <dbReference type="Proteomes" id="UP000664628"/>
    </source>
</evidence>
<keyword evidence="1" id="KW-0472">Membrane</keyword>
<protein>
    <submittedName>
        <fullName evidence="2">Uncharacterized protein</fullName>
    </submittedName>
</protein>
<organism evidence="2 3">
    <name type="scientific">Fibrella forsythiae</name>
    <dbReference type="NCBI Taxonomy" id="2817061"/>
    <lineage>
        <taxon>Bacteria</taxon>
        <taxon>Pseudomonadati</taxon>
        <taxon>Bacteroidota</taxon>
        <taxon>Cytophagia</taxon>
        <taxon>Cytophagales</taxon>
        <taxon>Spirosomataceae</taxon>
        <taxon>Fibrella</taxon>
    </lineage>
</organism>
<sequence length="77" mass="8514">MHHTVLAIMGLGGQELLLIFIAFLLMPLLPIVPLWVIFKKSGQNPWLSLLAFIPGAGVLIALFVVAFSNWQTDRVTD</sequence>
<proteinExistence type="predicted"/>
<keyword evidence="1" id="KW-1133">Transmembrane helix</keyword>
<reference evidence="2 3" key="1">
    <citation type="submission" date="2021-03" db="EMBL/GenBank/DDBJ databases">
        <title>Fibrella sp. HMF5405 genome sequencing and assembly.</title>
        <authorList>
            <person name="Kang H."/>
            <person name="Kim H."/>
            <person name="Bae S."/>
            <person name="Joh K."/>
        </authorList>
    </citation>
    <scope>NUCLEOTIDE SEQUENCE [LARGE SCALE GENOMIC DNA]</scope>
    <source>
        <strain evidence="2 3">HMF5405</strain>
    </source>
</reference>
<comment type="caution">
    <text evidence="2">The sequence shown here is derived from an EMBL/GenBank/DDBJ whole genome shotgun (WGS) entry which is preliminary data.</text>
</comment>
<name>A0ABS3JIH2_9BACT</name>
<accession>A0ABS3JIH2</accession>
<evidence type="ECO:0000256" key="1">
    <source>
        <dbReference type="SAM" id="Phobius"/>
    </source>
</evidence>
<dbReference type="EMBL" id="JAFMYW010000004">
    <property type="protein sequence ID" value="MBO0949775.1"/>
    <property type="molecule type" value="Genomic_DNA"/>
</dbReference>
<gene>
    <name evidence="2" type="ORF">J2I46_14355</name>
</gene>
<feature type="transmembrane region" description="Helical" evidence="1">
    <location>
        <begin position="16"/>
        <end position="37"/>
    </location>
</feature>
<keyword evidence="3" id="KW-1185">Reference proteome</keyword>